<dbReference type="PANTHER" id="PTHR21310">
    <property type="entry name" value="AMINOGLYCOSIDE PHOSPHOTRANSFERASE-RELATED-RELATED"/>
    <property type="match status" value="1"/>
</dbReference>
<dbReference type="SUPFAM" id="SSF56112">
    <property type="entry name" value="Protein kinase-like (PK-like)"/>
    <property type="match status" value="1"/>
</dbReference>
<name>A0AAW0G9S8_9APHY</name>
<dbReference type="AlphaFoldDB" id="A0AAW0G9S8"/>
<sequence length="331" mass="38496">MYSFRKHSGELTSSPLVLSSTAAEILFDMVKYVYDIHNTRIISAIRTSHPAKGVNQPLLRALWRPWTLLWLSLPMSIRSYAYSVLWQIGTRLYPDGEDCTQALPFGLFAKRALTEIARSAAQANIHVAMNTTIPVPTILDFLEGKKYSLTIMTRLPGESMCEPMLSGQISEEYFETTMRDWFTQLRNLPPPDPMRVTNFDGGMCHCFRVTGDQFGPFPDIPSFHEQLLRMCPFSDQERLRPIAAKVYNRSHRILFAHGDIHVHNILTHKGRLTGLVDWDCAGWYPEYWDYVVAIYHIKQHPFWVDSLSRIFPQYQDELEIEREIWKVHFPW</sequence>
<dbReference type="Pfam" id="PF01636">
    <property type="entry name" value="APH"/>
    <property type="match status" value="1"/>
</dbReference>
<dbReference type="Gene3D" id="3.90.1200.10">
    <property type="match status" value="1"/>
</dbReference>
<keyword evidence="3" id="KW-1185">Reference proteome</keyword>
<evidence type="ECO:0000259" key="1">
    <source>
        <dbReference type="Pfam" id="PF01636"/>
    </source>
</evidence>
<dbReference type="InterPro" id="IPR051678">
    <property type="entry name" value="AGP_Transferase"/>
</dbReference>
<organism evidence="2 3">
    <name type="scientific">Cerrena zonata</name>
    <dbReference type="NCBI Taxonomy" id="2478898"/>
    <lineage>
        <taxon>Eukaryota</taxon>
        <taxon>Fungi</taxon>
        <taxon>Dikarya</taxon>
        <taxon>Basidiomycota</taxon>
        <taxon>Agaricomycotina</taxon>
        <taxon>Agaricomycetes</taxon>
        <taxon>Polyporales</taxon>
        <taxon>Cerrenaceae</taxon>
        <taxon>Cerrena</taxon>
    </lineage>
</organism>
<feature type="domain" description="Aminoglycoside phosphotransferase" evidence="1">
    <location>
        <begin position="127"/>
        <end position="304"/>
    </location>
</feature>
<dbReference type="EMBL" id="JASBNA010000011">
    <property type="protein sequence ID" value="KAK7688262.1"/>
    <property type="molecule type" value="Genomic_DNA"/>
</dbReference>
<comment type="caution">
    <text evidence="2">The sequence shown here is derived from an EMBL/GenBank/DDBJ whole genome shotgun (WGS) entry which is preliminary data.</text>
</comment>
<evidence type="ECO:0000313" key="3">
    <source>
        <dbReference type="Proteomes" id="UP001385951"/>
    </source>
</evidence>
<evidence type="ECO:0000313" key="2">
    <source>
        <dbReference type="EMBL" id="KAK7688262.1"/>
    </source>
</evidence>
<dbReference type="InterPro" id="IPR002575">
    <property type="entry name" value="Aminoglycoside_PTrfase"/>
</dbReference>
<accession>A0AAW0G9S8</accession>
<protein>
    <recommendedName>
        <fullName evidence="1">Aminoglycoside phosphotransferase domain-containing protein</fullName>
    </recommendedName>
</protein>
<dbReference type="PANTHER" id="PTHR21310:SF15">
    <property type="entry name" value="AMINOGLYCOSIDE PHOSPHOTRANSFERASE DOMAIN-CONTAINING PROTEIN"/>
    <property type="match status" value="1"/>
</dbReference>
<gene>
    <name evidence="2" type="ORF">QCA50_008632</name>
</gene>
<dbReference type="InterPro" id="IPR011009">
    <property type="entry name" value="Kinase-like_dom_sf"/>
</dbReference>
<reference evidence="2 3" key="1">
    <citation type="submission" date="2022-09" db="EMBL/GenBank/DDBJ databases">
        <authorList>
            <person name="Palmer J.M."/>
        </authorList>
    </citation>
    <scope>NUCLEOTIDE SEQUENCE [LARGE SCALE GENOMIC DNA]</scope>
    <source>
        <strain evidence="2 3">DSM 7382</strain>
    </source>
</reference>
<dbReference type="Proteomes" id="UP001385951">
    <property type="component" value="Unassembled WGS sequence"/>
</dbReference>
<proteinExistence type="predicted"/>